<evidence type="ECO:0000313" key="2">
    <source>
        <dbReference type="Proteomes" id="UP000762676"/>
    </source>
</evidence>
<gene>
    <name evidence="1" type="ORF">ElyMa_003033300</name>
</gene>
<dbReference type="EMBL" id="BMAT01006261">
    <property type="protein sequence ID" value="GFS09235.1"/>
    <property type="molecule type" value="Genomic_DNA"/>
</dbReference>
<organism evidence="1 2">
    <name type="scientific">Elysia marginata</name>
    <dbReference type="NCBI Taxonomy" id="1093978"/>
    <lineage>
        <taxon>Eukaryota</taxon>
        <taxon>Metazoa</taxon>
        <taxon>Spiralia</taxon>
        <taxon>Lophotrochozoa</taxon>
        <taxon>Mollusca</taxon>
        <taxon>Gastropoda</taxon>
        <taxon>Heterobranchia</taxon>
        <taxon>Euthyneura</taxon>
        <taxon>Panpulmonata</taxon>
        <taxon>Sacoglossa</taxon>
        <taxon>Placobranchoidea</taxon>
        <taxon>Plakobranchidae</taxon>
        <taxon>Elysia</taxon>
    </lineage>
</organism>
<dbReference type="AlphaFoldDB" id="A0AAV4IHU2"/>
<accession>A0AAV4IHU2</accession>
<evidence type="ECO:0000313" key="1">
    <source>
        <dbReference type="EMBL" id="GFS09235.1"/>
    </source>
</evidence>
<evidence type="ECO:0008006" key="3">
    <source>
        <dbReference type="Google" id="ProtNLM"/>
    </source>
</evidence>
<reference evidence="1 2" key="1">
    <citation type="journal article" date="2021" name="Elife">
        <title>Chloroplast acquisition without the gene transfer in kleptoplastic sea slugs, Plakobranchus ocellatus.</title>
        <authorList>
            <person name="Maeda T."/>
            <person name="Takahashi S."/>
            <person name="Yoshida T."/>
            <person name="Shimamura S."/>
            <person name="Takaki Y."/>
            <person name="Nagai Y."/>
            <person name="Toyoda A."/>
            <person name="Suzuki Y."/>
            <person name="Arimoto A."/>
            <person name="Ishii H."/>
            <person name="Satoh N."/>
            <person name="Nishiyama T."/>
            <person name="Hasebe M."/>
            <person name="Maruyama T."/>
            <person name="Minagawa J."/>
            <person name="Obokata J."/>
            <person name="Shigenobu S."/>
        </authorList>
    </citation>
    <scope>NUCLEOTIDE SEQUENCE [LARGE SCALE GENOMIC DNA]</scope>
</reference>
<keyword evidence="2" id="KW-1185">Reference proteome</keyword>
<comment type="caution">
    <text evidence="1">The sequence shown here is derived from an EMBL/GenBank/DDBJ whole genome shotgun (WGS) entry which is preliminary data.</text>
</comment>
<name>A0AAV4IHU2_9GAST</name>
<dbReference type="Proteomes" id="UP000762676">
    <property type="component" value="Unassembled WGS sequence"/>
</dbReference>
<proteinExistence type="predicted"/>
<sequence length="90" mass="10292">MRLDLSRFQKACLQSHKGDCGLESTGRRKVGRPEQTWRRSIGAEVSDTAKITWTKLRRTTLFDGGVLSWPYVLQGIKRINTGKSIRLRCN</sequence>
<protein>
    <recommendedName>
        <fullName evidence="3">PNPLA domain-containing protein</fullName>
    </recommendedName>
</protein>